<feature type="domain" description="VWFA" evidence="1">
    <location>
        <begin position="39"/>
        <end position="217"/>
    </location>
</feature>
<dbReference type="PROSITE" id="PS50234">
    <property type="entry name" value="VWFA"/>
    <property type="match status" value="1"/>
</dbReference>
<reference evidence="2" key="1">
    <citation type="submission" date="2020-08" db="EMBL/GenBank/DDBJ databases">
        <title>Genome public.</title>
        <authorList>
            <person name="Liu C."/>
            <person name="Sun Q."/>
        </authorList>
    </citation>
    <scope>NUCLEOTIDE SEQUENCE</scope>
    <source>
        <strain evidence="2">NSJ-32</strain>
    </source>
</reference>
<name>A0A926I143_9FIRM</name>
<dbReference type="InterPro" id="IPR002035">
    <property type="entry name" value="VWF_A"/>
</dbReference>
<evidence type="ECO:0000313" key="3">
    <source>
        <dbReference type="Proteomes" id="UP000657006"/>
    </source>
</evidence>
<dbReference type="EMBL" id="JACRSQ010000006">
    <property type="protein sequence ID" value="MBC8543093.1"/>
    <property type="molecule type" value="Genomic_DNA"/>
</dbReference>
<proteinExistence type="predicted"/>
<accession>A0A926I143</accession>
<dbReference type="SUPFAM" id="SSF53300">
    <property type="entry name" value="vWA-like"/>
    <property type="match status" value="1"/>
</dbReference>
<dbReference type="InterPro" id="IPR036465">
    <property type="entry name" value="vWFA_dom_sf"/>
</dbReference>
<dbReference type="SMART" id="SM00327">
    <property type="entry name" value="VWA"/>
    <property type="match status" value="1"/>
</dbReference>
<evidence type="ECO:0000313" key="2">
    <source>
        <dbReference type="EMBL" id="MBC8543093.1"/>
    </source>
</evidence>
<sequence length="458" mass="48897">MGITNSNKELNTDRIDCGGSFKVKLSLTAEPDIITNPTDIVLVLDRSGSMSGSPLANLKNGAKKFIDIIDEATDNTQDGQIGHGSHIGIVSFADTATQDTQLVTSVEELKEAVDALSAGGRTNHADAFTKATQLFNPASTNQRVIVMFTDGRTTVGGNPTPIANAAKAQGIIIYCIGLSGNGGIDEQALNDWASTPPSAYVAITPDDEELETLFEDLAQNIAKPGATDIVIDEKVNPCFKITAVSNPTKGTTSLTSPTSLQWKIDELGAKGSEGAVLEFTVEHVGPCSGTVEVNDSITYRDRDGNHVTFPSPKIEVDCGIVILPEKCPHPVDITIDGCEDTLEFDAGDIGMESLGRILQLSVTLKNVCPNKRVALAAILTEVDSYGIEHKRGMKIITVPAHTKGSCRNVTVRCIKFVLPEDLDVSGGSTTSLCNQRKFKARFIAHYIDNDFECCNAIL</sequence>
<dbReference type="InterPro" id="IPR050525">
    <property type="entry name" value="ECM_Assembly_Org"/>
</dbReference>
<evidence type="ECO:0000259" key="1">
    <source>
        <dbReference type="PROSITE" id="PS50234"/>
    </source>
</evidence>
<dbReference type="AlphaFoldDB" id="A0A926I143"/>
<organism evidence="2 3">
    <name type="scientific">Bianquea renquensis</name>
    <dbReference type="NCBI Taxonomy" id="2763661"/>
    <lineage>
        <taxon>Bacteria</taxon>
        <taxon>Bacillati</taxon>
        <taxon>Bacillota</taxon>
        <taxon>Clostridia</taxon>
        <taxon>Eubacteriales</taxon>
        <taxon>Bianqueaceae</taxon>
        <taxon>Bianquea</taxon>
    </lineage>
</organism>
<comment type="caution">
    <text evidence="2">The sequence shown here is derived from an EMBL/GenBank/DDBJ whole genome shotgun (WGS) entry which is preliminary data.</text>
</comment>
<dbReference type="PRINTS" id="PR00453">
    <property type="entry name" value="VWFADOMAIN"/>
</dbReference>
<dbReference type="Proteomes" id="UP000657006">
    <property type="component" value="Unassembled WGS sequence"/>
</dbReference>
<protein>
    <submittedName>
        <fullName evidence="2">VWA domain-containing protein</fullName>
    </submittedName>
</protein>
<dbReference type="CDD" id="cd00198">
    <property type="entry name" value="vWFA"/>
    <property type="match status" value="1"/>
</dbReference>
<gene>
    <name evidence="2" type="ORF">H8730_06010</name>
</gene>
<dbReference type="PANTHER" id="PTHR24020:SF20">
    <property type="entry name" value="PH DOMAIN-CONTAINING PROTEIN"/>
    <property type="match status" value="1"/>
</dbReference>
<dbReference type="Pfam" id="PF00092">
    <property type="entry name" value="VWA"/>
    <property type="match status" value="1"/>
</dbReference>
<keyword evidence="3" id="KW-1185">Reference proteome</keyword>
<dbReference type="PANTHER" id="PTHR24020">
    <property type="entry name" value="COLLAGEN ALPHA"/>
    <property type="match status" value="1"/>
</dbReference>
<dbReference type="Gene3D" id="3.40.50.410">
    <property type="entry name" value="von Willebrand factor, type A domain"/>
    <property type="match status" value="1"/>
</dbReference>